<dbReference type="AlphaFoldDB" id="A0A2T7TFH0"/>
<dbReference type="InterPro" id="IPR009057">
    <property type="entry name" value="Homeodomain-like_sf"/>
</dbReference>
<name>A0A2T7TFH0_9ACTN</name>
<dbReference type="GeneID" id="95543188"/>
<evidence type="ECO:0000313" key="5">
    <source>
        <dbReference type="Proteomes" id="UP000245992"/>
    </source>
</evidence>
<keyword evidence="5" id="KW-1185">Reference proteome</keyword>
<dbReference type="PRINTS" id="PR00455">
    <property type="entry name" value="HTHTETR"/>
</dbReference>
<feature type="domain" description="HTH tetR-type" evidence="3">
    <location>
        <begin position="17"/>
        <end position="77"/>
    </location>
</feature>
<dbReference type="Proteomes" id="UP000245992">
    <property type="component" value="Unassembled WGS sequence"/>
</dbReference>
<comment type="caution">
    <text evidence="4">The sequence shown here is derived from an EMBL/GenBank/DDBJ whole genome shotgun (WGS) entry which is preliminary data.</text>
</comment>
<dbReference type="InterPro" id="IPR050109">
    <property type="entry name" value="HTH-type_TetR-like_transc_reg"/>
</dbReference>
<dbReference type="OrthoDB" id="4823039at2"/>
<evidence type="ECO:0000256" key="1">
    <source>
        <dbReference type="ARBA" id="ARBA00023125"/>
    </source>
</evidence>
<proteinExistence type="predicted"/>
<dbReference type="SUPFAM" id="SSF46689">
    <property type="entry name" value="Homeodomain-like"/>
    <property type="match status" value="1"/>
</dbReference>
<dbReference type="PANTHER" id="PTHR30055:SF226">
    <property type="entry name" value="HTH-TYPE TRANSCRIPTIONAL REGULATOR PKSA"/>
    <property type="match status" value="1"/>
</dbReference>
<gene>
    <name evidence="4" type="ORF">Y717_05090</name>
</gene>
<keyword evidence="1 2" id="KW-0238">DNA-binding</keyword>
<evidence type="ECO:0000256" key="2">
    <source>
        <dbReference type="PROSITE-ProRule" id="PRU00335"/>
    </source>
</evidence>
<protein>
    <recommendedName>
        <fullName evidence="3">HTH tetR-type domain-containing protein</fullName>
    </recommendedName>
</protein>
<dbReference type="RefSeq" id="WP_030353230.1">
    <property type="nucleotide sequence ID" value="NZ_AZSP01000014.1"/>
</dbReference>
<organism evidence="4 5">
    <name type="scientific">Streptomyces scopuliridis RB72</name>
    <dbReference type="NCBI Taxonomy" id="1440053"/>
    <lineage>
        <taxon>Bacteria</taxon>
        <taxon>Bacillati</taxon>
        <taxon>Actinomycetota</taxon>
        <taxon>Actinomycetes</taxon>
        <taxon>Kitasatosporales</taxon>
        <taxon>Streptomycetaceae</taxon>
        <taxon>Streptomyces</taxon>
    </lineage>
</organism>
<dbReference type="Pfam" id="PF00440">
    <property type="entry name" value="TetR_N"/>
    <property type="match status" value="1"/>
</dbReference>
<evidence type="ECO:0000313" key="4">
    <source>
        <dbReference type="EMBL" id="PVE13882.1"/>
    </source>
</evidence>
<reference evidence="4 5" key="1">
    <citation type="submission" date="2013-12" db="EMBL/GenBank/DDBJ databases">
        <title>Annotated genome of Streptomyces scopuliridis.</title>
        <authorList>
            <person name="Olson J.B."/>
        </authorList>
    </citation>
    <scope>NUCLEOTIDE SEQUENCE [LARGE SCALE GENOMIC DNA]</scope>
    <source>
        <strain evidence="4 5">RB72</strain>
    </source>
</reference>
<dbReference type="EMBL" id="AZSP01000014">
    <property type="protein sequence ID" value="PVE13882.1"/>
    <property type="molecule type" value="Genomic_DNA"/>
</dbReference>
<dbReference type="GO" id="GO:0003700">
    <property type="term" value="F:DNA-binding transcription factor activity"/>
    <property type="evidence" value="ECO:0007669"/>
    <property type="project" value="TreeGrafter"/>
</dbReference>
<dbReference type="InterPro" id="IPR001647">
    <property type="entry name" value="HTH_TetR"/>
</dbReference>
<dbReference type="GO" id="GO:0000976">
    <property type="term" value="F:transcription cis-regulatory region binding"/>
    <property type="evidence" value="ECO:0007669"/>
    <property type="project" value="TreeGrafter"/>
</dbReference>
<dbReference type="STRING" id="1440053.GCA_000718095_04213"/>
<dbReference type="PROSITE" id="PS50977">
    <property type="entry name" value="HTH_TETR_2"/>
    <property type="match status" value="1"/>
</dbReference>
<feature type="DNA-binding region" description="H-T-H motif" evidence="2">
    <location>
        <begin position="40"/>
        <end position="59"/>
    </location>
</feature>
<evidence type="ECO:0000259" key="3">
    <source>
        <dbReference type="PROSITE" id="PS50977"/>
    </source>
</evidence>
<dbReference type="Gene3D" id="1.10.357.10">
    <property type="entry name" value="Tetracycline Repressor, domain 2"/>
    <property type="match status" value="1"/>
</dbReference>
<dbReference type="PANTHER" id="PTHR30055">
    <property type="entry name" value="HTH-TYPE TRANSCRIPTIONAL REGULATOR RUTR"/>
    <property type="match status" value="1"/>
</dbReference>
<accession>A0A2T7TFH0</accession>
<sequence length="210" mass="23036">MSGERPYHSPRRALTAAATRRDIIDAARRLFLERGFAQVTVAEIAREAGTAVKTVYVSAGGRLDILRETVRRAAAHSGAQETVERIRGTEDAVSAIALLAHRTRLSNEEHRESIAILYSALPVHEAAEALWDEGTSLYTSALREIASHLKGLGALKTGMTVERCADVLWFCFGLGAWRTLVDDCGWSWDQAEKELTTVATKMLLKELSTG</sequence>